<keyword evidence="1" id="KW-0472">Membrane</keyword>
<sequence>MTREYCRNDGKMILILDIWIYYGQCMFDLLIVL</sequence>
<accession>A0A5J4RU86</accession>
<dbReference type="AlphaFoldDB" id="A0A5J4RU86"/>
<feature type="transmembrane region" description="Helical" evidence="1">
    <location>
        <begin position="12"/>
        <end position="32"/>
    </location>
</feature>
<keyword evidence="1" id="KW-1133">Transmembrane helix</keyword>
<name>A0A5J4RU86_9ZZZZ</name>
<evidence type="ECO:0000256" key="1">
    <source>
        <dbReference type="SAM" id="Phobius"/>
    </source>
</evidence>
<protein>
    <submittedName>
        <fullName evidence="2">Uncharacterized protein</fullName>
    </submittedName>
</protein>
<comment type="caution">
    <text evidence="2">The sequence shown here is derived from an EMBL/GenBank/DDBJ whole genome shotgun (WGS) entry which is preliminary data.</text>
</comment>
<dbReference type="EMBL" id="SNRY01000707">
    <property type="protein sequence ID" value="KAA6337354.1"/>
    <property type="molecule type" value="Genomic_DNA"/>
</dbReference>
<evidence type="ECO:0000313" key="2">
    <source>
        <dbReference type="EMBL" id="KAA6337354.1"/>
    </source>
</evidence>
<keyword evidence="1" id="KW-0812">Transmembrane</keyword>
<organism evidence="2">
    <name type="scientific">termite gut metagenome</name>
    <dbReference type="NCBI Taxonomy" id="433724"/>
    <lineage>
        <taxon>unclassified sequences</taxon>
        <taxon>metagenomes</taxon>
        <taxon>organismal metagenomes</taxon>
    </lineage>
</organism>
<proteinExistence type="predicted"/>
<reference evidence="2" key="1">
    <citation type="submission" date="2019-03" db="EMBL/GenBank/DDBJ databases">
        <title>Single cell metagenomics reveals metabolic interactions within the superorganism composed of flagellate Streblomastix strix and complex community of Bacteroidetes bacteria on its surface.</title>
        <authorList>
            <person name="Treitli S.C."/>
            <person name="Kolisko M."/>
            <person name="Husnik F."/>
            <person name="Keeling P."/>
            <person name="Hampl V."/>
        </authorList>
    </citation>
    <scope>NUCLEOTIDE SEQUENCE</scope>
    <source>
        <strain evidence="2">STM</strain>
    </source>
</reference>
<gene>
    <name evidence="2" type="ORF">EZS27_014565</name>
</gene>